<evidence type="ECO:0000313" key="9">
    <source>
        <dbReference type="Proteomes" id="UP000245634"/>
    </source>
</evidence>
<evidence type="ECO:0000313" key="8">
    <source>
        <dbReference type="EMBL" id="PWK13905.1"/>
    </source>
</evidence>
<keyword evidence="9" id="KW-1185">Reference proteome</keyword>
<evidence type="ECO:0000256" key="3">
    <source>
        <dbReference type="ARBA" id="ARBA00022737"/>
    </source>
</evidence>
<gene>
    <name evidence="8" type="ORF">C7459_106185</name>
</gene>
<dbReference type="Proteomes" id="UP000245634">
    <property type="component" value="Unassembled WGS sequence"/>
</dbReference>
<dbReference type="Gene3D" id="1.25.40.10">
    <property type="entry name" value="Tetratricopeptide repeat domain"/>
    <property type="match status" value="2"/>
</dbReference>
<evidence type="ECO:0000256" key="6">
    <source>
        <dbReference type="PROSITE-ProRule" id="PRU00339"/>
    </source>
</evidence>
<keyword evidence="8" id="KW-0238">DNA-binding</keyword>
<feature type="repeat" description="TPR" evidence="6">
    <location>
        <begin position="189"/>
        <end position="222"/>
    </location>
</feature>
<dbReference type="EMBL" id="QGGL01000006">
    <property type="protein sequence ID" value="PWK13905.1"/>
    <property type="molecule type" value="Genomic_DNA"/>
</dbReference>
<evidence type="ECO:0000256" key="4">
    <source>
        <dbReference type="ARBA" id="ARBA00022803"/>
    </source>
</evidence>
<dbReference type="GO" id="GO:0003677">
    <property type="term" value="F:DNA binding"/>
    <property type="evidence" value="ECO:0007669"/>
    <property type="project" value="UniProtKB-KW"/>
</dbReference>
<feature type="domain" description="HTH cro/C1-type" evidence="7">
    <location>
        <begin position="7"/>
        <end position="60"/>
    </location>
</feature>
<dbReference type="Pfam" id="PF01381">
    <property type="entry name" value="HTH_3"/>
    <property type="match status" value="1"/>
</dbReference>
<dbReference type="InterPro" id="IPR019734">
    <property type="entry name" value="TPR_rpt"/>
</dbReference>
<keyword evidence="2" id="KW-0963">Cytoplasm</keyword>
<comment type="caution">
    <text evidence="8">The sequence shown here is derived from an EMBL/GenBank/DDBJ whole genome shotgun (WGS) entry which is preliminary data.</text>
</comment>
<dbReference type="SMART" id="SM00530">
    <property type="entry name" value="HTH_XRE"/>
    <property type="match status" value="1"/>
</dbReference>
<protein>
    <submittedName>
        <fullName evidence="8">DNA-binding XRE family transcriptional regulator</fullName>
    </submittedName>
</protein>
<evidence type="ECO:0000259" key="7">
    <source>
        <dbReference type="PROSITE" id="PS50943"/>
    </source>
</evidence>
<evidence type="ECO:0000256" key="2">
    <source>
        <dbReference type="ARBA" id="ARBA00022490"/>
    </source>
</evidence>
<comment type="similarity">
    <text evidence="5">Belongs to the Rap family.</text>
</comment>
<dbReference type="Pfam" id="PF13181">
    <property type="entry name" value="TPR_8"/>
    <property type="match status" value="1"/>
</dbReference>
<dbReference type="AlphaFoldDB" id="A0A316D9P2"/>
<dbReference type="InterPro" id="IPR051476">
    <property type="entry name" value="Bac_ResReg_Asp_Phosphatase"/>
</dbReference>
<dbReference type="InterPro" id="IPR010982">
    <property type="entry name" value="Lambda_DNA-bd_dom_sf"/>
</dbReference>
<dbReference type="OrthoDB" id="2470999at2"/>
<keyword evidence="4 6" id="KW-0802">TPR repeat</keyword>
<dbReference type="PROSITE" id="PS50005">
    <property type="entry name" value="TPR"/>
    <property type="match status" value="2"/>
</dbReference>
<keyword evidence="3" id="KW-0677">Repeat</keyword>
<reference evidence="8 9" key="1">
    <citation type="submission" date="2018-05" db="EMBL/GenBank/DDBJ databases">
        <title>Genomic Encyclopedia of Type Strains, Phase IV (KMG-IV): sequencing the most valuable type-strain genomes for metagenomic binning, comparative biology and taxonomic classification.</title>
        <authorList>
            <person name="Goeker M."/>
        </authorList>
    </citation>
    <scope>NUCLEOTIDE SEQUENCE [LARGE SCALE GENOMIC DNA]</scope>
    <source>
        <strain evidence="8 9">DSM 18773</strain>
    </source>
</reference>
<name>A0A316D9P2_9BACL</name>
<dbReference type="PANTHER" id="PTHR46630:SF1">
    <property type="entry name" value="TETRATRICOPEPTIDE REPEAT PROTEIN 29"/>
    <property type="match status" value="1"/>
</dbReference>
<dbReference type="SMART" id="SM00028">
    <property type="entry name" value="TPR"/>
    <property type="match status" value="7"/>
</dbReference>
<feature type="repeat" description="TPR" evidence="6">
    <location>
        <begin position="107"/>
        <end position="140"/>
    </location>
</feature>
<dbReference type="RefSeq" id="WP_109688461.1">
    <property type="nucleotide sequence ID" value="NZ_QGGL01000006.1"/>
</dbReference>
<comment type="subcellular location">
    <subcellularLocation>
        <location evidence="1">Cytoplasm</location>
    </subcellularLocation>
</comment>
<accession>A0A316D9P2</accession>
<dbReference type="SUPFAM" id="SSF47413">
    <property type="entry name" value="lambda repressor-like DNA-binding domains"/>
    <property type="match status" value="1"/>
</dbReference>
<dbReference type="Pfam" id="PF13424">
    <property type="entry name" value="TPR_12"/>
    <property type="match status" value="2"/>
</dbReference>
<dbReference type="InterPro" id="IPR001387">
    <property type="entry name" value="Cro/C1-type_HTH"/>
</dbReference>
<evidence type="ECO:0000256" key="1">
    <source>
        <dbReference type="ARBA" id="ARBA00004496"/>
    </source>
</evidence>
<dbReference type="SUPFAM" id="SSF48452">
    <property type="entry name" value="TPR-like"/>
    <property type="match status" value="3"/>
</dbReference>
<proteinExistence type="inferred from homology"/>
<dbReference type="CDD" id="cd00093">
    <property type="entry name" value="HTH_XRE"/>
    <property type="match status" value="1"/>
</dbReference>
<dbReference type="GO" id="GO:0005737">
    <property type="term" value="C:cytoplasm"/>
    <property type="evidence" value="ECO:0007669"/>
    <property type="project" value="UniProtKB-SubCell"/>
</dbReference>
<organism evidence="8 9">
    <name type="scientific">Tumebacillus permanentifrigoris</name>
    <dbReference type="NCBI Taxonomy" id="378543"/>
    <lineage>
        <taxon>Bacteria</taxon>
        <taxon>Bacillati</taxon>
        <taxon>Bacillota</taxon>
        <taxon>Bacilli</taxon>
        <taxon>Bacillales</taxon>
        <taxon>Alicyclobacillaceae</taxon>
        <taxon>Tumebacillus</taxon>
    </lineage>
</organism>
<dbReference type="Gene3D" id="1.10.260.40">
    <property type="entry name" value="lambda repressor-like DNA-binding domains"/>
    <property type="match status" value="1"/>
</dbReference>
<sequence length="428" mass="48718">MSLGQKIRELRVAKGLTQSDLGSGLVTPSMISQIESDKANPSYKVLEAIAEKLETPLEHFLADIQTQLEQTSAHKVAKALLSSRNYERAIGLLESLLEKPSPNLNLIDVKSDLGECFLYTGNYEPAITEFEEVLEIAKQKFNYPALLTALNKLGVIEQKRQKYHRAIYHWRKAYELFDELPHSEPYLQSQILTNLGTIHYQLGEFKDALHYYDTAYKFLSKSNHFEQIGFTYLGLGLSYKKIQEFEKASEYSQYAIAIFESLKNMKLAIDVKRNYGILKGEEGLVEEAMQLFAACVDEYSRHNYPTDAASVHGEIARLHLREKQFQACLDACDMALSNLPPDSREVAPVLRTLAVAHDELGHTEEAVRHMERACDLFREFNLLSELAETHSLLGDLYQKLGDFKRANDCLQEMKKALTENLKDRGIIL</sequence>
<dbReference type="PROSITE" id="PS50943">
    <property type="entry name" value="HTH_CROC1"/>
    <property type="match status" value="1"/>
</dbReference>
<dbReference type="PANTHER" id="PTHR46630">
    <property type="entry name" value="TETRATRICOPEPTIDE REPEAT PROTEIN 29"/>
    <property type="match status" value="1"/>
</dbReference>
<evidence type="ECO:0000256" key="5">
    <source>
        <dbReference type="ARBA" id="ARBA00038253"/>
    </source>
</evidence>
<dbReference type="InterPro" id="IPR011990">
    <property type="entry name" value="TPR-like_helical_dom_sf"/>
</dbReference>